<dbReference type="EMBL" id="QWGE01000002">
    <property type="protein sequence ID" value="RIJ41540.1"/>
    <property type="molecule type" value="Genomic_DNA"/>
</dbReference>
<keyword evidence="1" id="KW-0732">Signal</keyword>
<dbReference type="RefSeq" id="WP_119431288.1">
    <property type="nucleotide sequence ID" value="NZ_QWGE01000002.1"/>
</dbReference>
<comment type="caution">
    <text evidence="2">The sequence shown here is derived from an EMBL/GenBank/DDBJ whole genome shotgun (WGS) entry which is preliminary data.</text>
</comment>
<protein>
    <submittedName>
        <fullName evidence="2">Uncharacterized protein</fullName>
    </submittedName>
</protein>
<accession>A0A399SCT9</accession>
<reference evidence="3" key="1">
    <citation type="submission" date="2018-08" db="EMBL/GenBank/DDBJ databases">
        <title>Mucilaginibacter sp. MYSH2.</title>
        <authorList>
            <person name="Seo T."/>
        </authorList>
    </citation>
    <scope>NUCLEOTIDE SEQUENCE [LARGE SCALE GENOMIC DNA]</scope>
    <source>
        <strain evidence="3">KIRAN</strain>
    </source>
</reference>
<proteinExistence type="predicted"/>
<keyword evidence="3" id="KW-1185">Reference proteome</keyword>
<dbReference type="PROSITE" id="PS51257">
    <property type="entry name" value="PROKAR_LIPOPROTEIN"/>
    <property type="match status" value="1"/>
</dbReference>
<name>A0A399SCT9_9BACT</name>
<dbReference type="AlphaFoldDB" id="A0A399SCT9"/>
<organism evidence="2 3">
    <name type="scientific">Pontibacter oryzae</name>
    <dbReference type="NCBI Taxonomy" id="2304593"/>
    <lineage>
        <taxon>Bacteria</taxon>
        <taxon>Pseudomonadati</taxon>
        <taxon>Bacteroidota</taxon>
        <taxon>Cytophagia</taxon>
        <taxon>Cytophagales</taxon>
        <taxon>Hymenobacteraceae</taxon>
        <taxon>Pontibacter</taxon>
    </lineage>
</organism>
<evidence type="ECO:0000313" key="2">
    <source>
        <dbReference type="EMBL" id="RIJ41540.1"/>
    </source>
</evidence>
<evidence type="ECO:0000313" key="3">
    <source>
        <dbReference type="Proteomes" id="UP000266005"/>
    </source>
</evidence>
<sequence length="238" mass="27312">MRNVLLLLVLLTGLLSACNDKYKDPDPEAMGYDYFPLEVGDFRIYNVTDIRFKSNKGDTTRFQMRERVDATFYDQTNTLNYKVIRSIRVDASTPWVDDSVYTIIQNKTNLLLTKNNTKYVKMVFPVKEGKSWTADAFNDRFINVDEKERSSYTNVGEAYTAGENTYGNTVTVIQGTPSDGILILDDRKEVYAAEVGLVYRVFNKVIYCNDFNGECEFGTGYKLFGHERHETLLTHGKE</sequence>
<feature type="signal peptide" evidence="1">
    <location>
        <begin position="1"/>
        <end position="17"/>
    </location>
</feature>
<dbReference type="OrthoDB" id="1467525at2"/>
<gene>
    <name evidence="2" type="ORF">D1627_05755</name>
</gene>
<feature type="chain" id="PRO_5017200995" evidence="1">
    <location>
        <begin position="18"/>
        <end position="238"/>
    </location>
</feature>
<evidence type="ECO:0000256" key="1">
    <source>
        <dbReference type="SAM" id="SignalP"/>
    </source>
</evidence>
<dbReference type="Proteomes" id="UP000266005">
    <property type="component" value="Unassembled WGS sequence"/>
</dbReference>